<dbReference type="PROSITE" id="PS00064">
    <property type="entry name" value="L_LDH"/>
    <property type="match status" value="1"/>
</dbReference>
<feature type="binding site" evidence="7 9">
    <location>
        <begin position="118"/>
        <end position="120"/>
    </location>
    <ligand>
        <name>NAD(+)</name>
        <dbReference type="ChEBI" id="CHEBI:57540"/>
    </ligand>
</feature>
<dbReference type="AlphaFoldDB" id="A0A2H0TQ76"/>
<dbReference type="GO" id="GO:0006089">
    <property type="term" value="P:lactate metabolic process"/>
    <property type="evidence" value="ECO:0007669"/>
    <property type="project" value="TreeGrafter"/>
</dbReference>
<feature type="binding site" evidence="7">
    <location>
        <begin position="79"/>
        <end position="80"/>
    </location>
    <ligand>
        <name>NAD(+)</name>
        <dbReference type="ChEBI" id="CHEBI:57540"/>
    </ligand>
</feature>
<comment type="activity regulation">
    <text evidence="7">Allosterically activated by fructose 1,6-bisphosphate (FBP).</text>
</comment>
<dbReference type="HAMAP" id="MF_00488">
    <property type="entry name" value="Lactate_dehydrog"/>
    <property type="match status" value="1"/>
</dbReference>
<evidence type="ECO:0000256" key="3">
    <source>
        <dbReference type="ARBA" id="ARBA00012967"/>
    </source>
</evidence>
<dbReference type="GO" id="GO:0004459">
    <property type="term" value="F:L-lactate dehydrogenase (NAD+) activity"/>
    <property type="evidence" value="ECO:0007669"/>
    <property type="project" value="UniProtKB-UniRule"/>
</dbReference>
<dbReference type="Gene3D" id="3.90.110.10">
    <property type="entry name" value="Lactate dehydrogenase/glycoside hydrolase, family 4, C-terminal"/>
    <property type="match status" value="1"/>
</dbReference>
<feature type="binding site" evidence="7">
    <location>
        <position position="143"/>
    </location>
    <ligand>
        <name>NAD(+)</name>
        <dbReference type="ChEBI" id="CHEBI:57540"/>
    </ligand>
</feature>
<evidence type="ECO:0000256" key="5">
    <source>
        <dbReference type="ARBA" id="ARBA00023027"/>
    </source>
</evidence>
<protein>
    <recommendedName>
        <fullName evidence="3 7">L-lactate dehydrogenase</fullName>
        <shortName evidence="7">L-LDH</shortName>
        <ecNumber evidence="3 7">1.1.1.27</ecNumber>
    </recommendedName>
</protein>
<gene>
    <name evidence="7" type="primary">ldh</name>
    <name evidence="12" type="ORF">COU35_03255</name>
</gene>
<keyword evidence="4 7" id="KW-0560">Oxidoreductase</keyword>
<dbReference type="GO" id="GO:0006096">
    <property type="term" value="P:glycolytic process"/>
    <property type="evidence" value="ECO:0007669"/>
    <property type="project" value="UniProtKB-UniRule"/>
</dbReference>
<dbReference type="SUPFAM" id="SSF51735">
    <property type="entry name" value="NAD(P)-binding Rossmann-fold domains"/>
    <property type="match status" value="1"/>
</dbReference>
<dbReference type="SUPFAM" id="SSF56327">
    <property type="entry name" value="LDH C-terminal domain-like"/>
    <property type="match status" value="1"/>
</dbReference>
<comment type="subcellular location">
    <subcellularLocation>
        <location evidence="7">Cytoplasm</location>
    </subcellularLocation>
</comment>
<evidence type="ECO:0000256" key="6">
    <source>
        <dbReference type="ARBA" id="ARBA00049258"/>
    </source>
</evidence>
<name>A0A2H0TQ76_9BACT</name>
<evidence type="ECO:0000313" key="12">
    <source>
        <dbReference type="EMBL" id="PIR74284.1"/>
    </source>
</evidence>
<dbReference type="EMBL" id="PFCB01000023">
    <property type="protein sequence ID" value="PIR74284.1"/>
    <property type="molecule type" value="Genomic_DNA"/>
</dbReference>
<feature type="binding site" evidence="7">
    <location>
        <position position="14"/>
    </location>
    <ligand>
        <name>NAD(+)</name>
        <dbReference type="ChEBI" id="CHEBI:57540"/>
    </ligand>
</feature>
<sequence>MHRPSIAIIGAGAVGSTIAYALTIKNLAAEVMLIDVNEKKEEGEVMDISDAMCFVETGCVTNGNFRDARGADIIIITAGVSQKPGDTRLDLLTKNANIVRSVFKGIGRLKKTAIIIIVTNPVDVITYLAQTISGLPHNQVFGSGTTLDTARLRKHVGETLGVSSQNVHGYVMGEHGNSQFVAWSSLTVGGMSAAHIKKLSAPTKNVIEKKVQMGAYDIIERKGATYYGIGLTVTDIVEAIIYNQYKILPVSARLTRWNGVSDICLGVPAIIAESGIQGQWPMSLPSAEKKKLWSSAETIRDHIKAL</sequence>
<proteinExistence type="inferred from homology"/>
<feature type="domain" description="Lactate/malate dehydrogenase C-terminal" evidence="11">
    <location>
        <begin position="145"/>
        <end position="304"/>
    </location>
</feature>
<evidence type="ECO:0000256" key="1">
    <source>
        <dbReference type="ARBA" id="ARBA00004843"/>
    </source>
</evidence>
<evidence type="ECO:0000259" key="10">
    <source>
        <dbReference type="Pfam" id="PF00056"/>
    </source>
</evidence>
<dbReference type="FunFam" id="3.40.50.720:FF:000018">
    <property type="entry name" value="Malate dehydrogenase"/>
    <property type="match status" value="1"/>
</dbReference>
<feature type="binding site" evidence="7">
    <location>
        <position position="225"/>
    </location>
    <ligand>
        <name>substrate</name>
    </ligand>
</feature>
<dbReference type="InterPro" id="IPR018177">
    <property type="entry name" value="L-lactate_DH_AS"/>
</dbReference>
<evidence type="ECO:0000256" key="7">
    <source>
        <dbReference type="HAMAP-Rule" id="MF_00488"/>
    </source>
</evidence>
<feature type="domain" description="Lactate/malate dehydrogenase N-terminal" evidence="10">
    <location>
        <begin position="6"/>
        <end position="142"/>
    </location>
</feature>
<evidence type="ECO:0000256" key="8">
    <source>
        <dbReference type="PIRSR" id="PIRSR000102-1"/>
    </source>
</evidence>
<feature type="binding site" evidence="7">
    <location>
        <position position="88"/>
    </location>
    <ligand>
        <name>substrate</name>
    </ligand>
</feature>
<keyword evidence="7" id="KW-0597">Phosphoprotein</keyword>
<dbReference type="Pfam" id="PF00056">
    <property type="entry name" value="Ldh_1_N"/>
    <property type="match status" value="1"/>
</dbReference>
<dbReference type="PIRSF" id="PIRSF000102">
    <property type="entry name" value="Lac_mal_DH"/>
    <property type="match status" value="1"/>
</dbReference>
<comment type="catalytic activity">
    <reaction evidence="6 7">
        <text>(S)-lactate + NAD(+) = pyruvate + NADH + H(+)</text>
        <dbReference type="Rhea" id="RHEA:23444"/>
        <dbReference type="ChEBI" id="CHEBI:15361"/>
        <dbReference type="ChEBI" id="CHEBI:15378"/>
        <dbReference type="ChEBI" id="CHEBI:16651"/>
        <dbReference type="ChEBI" id="CHEBI:57540"/>
        <dbReference type="ChEBI" id="CHEBI:57945"/>
        <dbReference type="EC" id="1.1.1.27"/>
    </reaction>
</comment>
<reference evidence="13" key="1">
    <citation type="submission" date="2017-09" db="EMBL/GenBank/DDBJ databases">
        <title>Depth-based differentiation of microbial function through sediment-hosted aquifers and enrichment of novel symbionts in the deep terrestrial subsurface.</title>
        <authorList>
            <person name="Probst A.J."/>
            <person name="Ladd B."/>
            <person name="Jarett J.K."/>
            <person name="Geller-Mcgrath D.E."/>
            <person name="Sieber C.M.K."/>
            <person name="Emerson J.B."/>
            <person name="Anantharaman K."/>
            <person name="Thomas B.C."/>
            <person name="Malmstrom R."/>
            <person name="Stieglmeier M."/>
            <person name="Klingl A."/>
            <person name="Woyke T."/>
            <person name="Ryan C.M."/>
            <person name="Banfield J.F."/>
        </authorList>
    </citation>
    <scope>NUCLEOTIDE SEQUENCE [LARGE SCALE GENOMIC DNA]</scope>
</reference>
<keyword evidence="7" id="KW-0021">Allosteric enzyme</keyword>
<dbReference type="InterPro" id="IPR022383">
    <property type="entry name" value="Lactate/malate_DH_C"/>
</dbReference>
<comment type="pathway">
    <text evidence="1 7">Fermentation; pyruvate fermentation to lactate; (S)-lactate from pyruvate: step 1/1.</text>
</comment>
<evidence type="ECO:0000313" key="13">
    <source>
        <dbReference type="Proteomes" id="UP000230154"/>
    </source>
</evidence>
<comment type="caution">
    <text evidence="7">Lacks conserved residue(s) required for the propagation of feature annotation.</text>
</comment>
<dbReference type="PANTHER" id="PTHR43128">
    <property type="entry name" value="L-2-HYDROXYCARBOXYLATE DEHYDROGENASE (NAD(P)(+))"/>
    <property type="match status" value="1"/>
</dbReference>
<feature type="binding site" evidence="7">
    <location>
        <position position="153"/>
    </location>
    <ligand>
        <name>beta-D-fructose 1,6-bisphosphate</name>
        <dbReference type="ChEBI" id="CHEBI:32966"/>
        <note>allosteric activator</note>
    </ligand>
</feature>
<dbReference type="GO" id="GO:0005737">
    <property type="term" value="C:cytoplasm"/>
    <property type="evidence" value="ECO:0007669"/>
    <property type="project" value="UniProtKB-SubCell"/>
</dbReference>
<dbReference type="InterPro" id="IPR036291">
    <property type="entry name" value="NAD(P)-bd_dom_sf"/>
</dbReference>
<feature type="binding site" evidence="7">
    <location>
        <position position="40"/>
    </location>
    <ligand>
        <name>NAD(+)</name>
        <dbReference type="ChEBI" id="CHEBI:57540"/>
    </ligand>
</feature>
<keyword evidence="5 7" id="KW-0520">NAD</keyword>
<feature type="binding site" evidence="7">
    <location>
        <begin position="120"/>
        <end position="123"/>
    </location>
    <ligand>
        <name>substrate</name>
    </ligand>
</feature>
<accession>A0A2H0TQ76</accession>
<evidence type="ECO:0000256" key="9">
    <source>
        <dbReference type="PIRSR" id="PIRSR000102-3"/>
    </source>
</evidence>
<evidence type="ECO:0000256" key="2">
    <source>
        <dbReference type="ARBA" id="ARBA00006054"/>
    </source>
</evidence>
<keyword evidence="7" id="KW-0963">Cytoplasm</keyword>
<evidence type="ECO:0000256" key="4">
    <source>
        <dbReference type="ARBA" id="ARBA00023002"/>
    </source>
</evidence>
<comment type="similarity">
    <text evidence="2 7">Belongs to the LDH/MDH superfamily. LDH family.</text>
</comment>
<feature type="binding site" evidence="7">
    <location>
        <position position="82"/>
    </location>
    <ligand>
        <name>substrate</name>
    </ligand>
</feature>
<feature type="binding site" evidence="7">
    <location>
        <begin position="148"/>
        <end position="151"/>
    </location>
    <ligand>
        <name>substrate</name>
    </ligand>
</feature>
<evidence type="ECO:0000259" key="11">
    <source>
        <dbReference type="Pfam" id="PF02866"/>
    </source>
</evidence>
<comment type="subunit">
    <text evidence="7">Homotetramer.</text>
</comment>
<feature type="binding site" evidence="7">
    <location>
        <position position="101"/>
    </location>
    <ligand>
        <name>NAD(+)</name>
        <dbReference type="ChEBI" id="CHEBI:57540"/>
    </ligand>
</feature>
<dbReference type="UniPathway" id="UPA00554">
    <property type="reaction ID" value="UER00611"/>
</dbReference>
<dbReference type="InterPro" id="IPR001236">
    <property type="entry name" value="Lactate/malate_DH_N"/>
</dbReference>
<feature type="binding site" evidence="7">
    <location>
        <position position="168"/>
    </location>
    <ligand>
        <name>beta-D-fructose 1,6-bisphosphate</name>
        <dbReference type="ChEBI" id="CHEBI:32966"/>
        <note>allosteric activator</note>
    </ligand>
</feature>
<feature type="modified residue" description="Phosphotyrosine" evidence="7">
    <location>
        <position position="216"/>
    </location>
</feature>
<feature type="binding site" evidence="7 9">
    <location>
        <position position="35"/>
    </location>
    <ligand>
        <name>NAD(+)</name>
        <dbReference type="ChEBI" id="CHEBI:57540"/>
    </ligand>
</feature>
<dbReference type="EC" id="1.1.1.27" evidence="3 7"/>
<dbReference type="Pfam" id="PF02866">
    <property type="entry name" value="Ldh_1_C"/>
    <property type="match status" value="1"/>
</dbReference>
<comment type="caution">
    <text evidence="12">The sequence shown here is derived from an EMBL/GenBank/DDBJ whole genome shotgun (WGS) entry which is preliminary data.</text>
</comment>
<dbReference type="PRINTS" id="PR00086">
    <property type="entry name" value="LLDHDRGNASE"/>
</dbReference>
<dbReference type="NCBIfam" id="TIGR01771">
    <property type="entry name" value="L-LDH-NAD"/>
    <property type="match status" value="1"/>
</dbReference>
<organism evidence="12 13">
    <name type="scientific">Candidatus Magasanikbacteria bacterium CG10_big_fil_rev_8_21_14_0_10_47_10</name>
    <dbReference type="NCBI Taxonomy" id="1974652"/>
    <lineage>
        <taxon>Bacteria</taxon>
        <taxon>Candidatus Magasanikiibacteriota</taxon>
    </lineage>
</organism>
<dbReference type="InterPro" id="IPR015955">
    <property type="entry name" value="Lactate_DH/Glyco_Ohase_4_C"/>
</dbReference>
<dbReference type="Gene3D" id="3.40.50.720">
    <property type="entry name" value="NAD(P)-binding Rossmann-like Domain"/>
    <property type="match status" value="1"/>
</dbReference>
<comment type="function">
    <text evidence="7">Catalyzes the conversion of lactate to pyruvate.</text>
</comment>
<dbReference type="Proteomes" id="UP000230154">
    <property type="component" value="Unassembled WGS sequence"/>
</dbReference>
<dbReference type="PANTHER" id="PTHR43128:SF16">
    <property type="entry name" value="L-LACTATE DEHYDROGENASE"/>
    <property type="match status" value="1"/>
</dbReference>
<dbReference type="InterPro" id="IPR001557">
    <property type="entry name" value="L-lactate/malate_DH"/>
</dbReference>
<dbReference type="InterPro" id="IPR011304">
    <property type="entry name" value="L-lactate_DH"/>
</dbReference>
<feature type="binding site" evidence="9">
    <location>
        <begin position="10"/>
        <end position="15"/>
    </location>
    <ligand>
        <name>NAD(+)</name>
        <dbReference type="ChEBI" id="CHEBI:57540"/>
    </ligand>
</feature>
<feature type="binding site" evidence="9">
    <location>
        <position position="95"/>
    </location>
    <ligand>
        <name>NAD(+)</name>
        <dbReference type="ChEBI" id="CHEBI:57540"/>
    </ligand>
</feature>
<feature type="active site" description="Proton acceptor" evidence="7 8">
    <location>
        <position position="175"/>
    </location>
</feature>